<dbReference type="RefSeq" id="WP_069133787.1">
    <property type="nucleotide sequence ID" value="NZ_CP023483.1"/>
</dbReference>
<accession>A0A1D2L1U8</accession>
<dbReference type="PROSITE" id="PS52050">
    <property type="entry name" value="WYL"/>
    <property type="match status" value="1"/>
</dbReference>
<dbReference type="AlphaFoldDB" id="A0A1D2L1U8"/>
<proteinExistence type="predicted"/>
<dbReference type="EMBL" id="CP023483">
    <property type="protein sequence ID" value="ATF27027.1"/>
    <property type="molecule type" value="Genomic_DNA"/>
</dbReference>
<keyword evidence="2" id="KW-1185">Reference proteome</keyword>
<sequence>MSRQFNELIKEFNSIRLYAREFYINGFKLREEFREKSLRSYDNERRRIESYLHQYIESEQNSTGKSIRLELKQQQPAANPFFKLWQTKSFTKNDIFLHFTLLDCLVNDNLLSLTQLTELLHDCYLSQFDEAPTFSEITVRNKLKEYCQLGVLQEVENEKRLSYKIAAPLHISANLVPVLHFFKEVMPGGVVGQFLLNQIDSDSESPFAFKHHFIVHTLDEQIALNCLEAISLHCSLKVMQYNGKETDITPLSLYVSTETGRQYLVGYLHKKLLTSIRLDNIKEVRMMDSITNYPKIKQRFALKKNTSWNGSFNRQPLKHLRVLLRVQEGTEDYLITRLAREQRMGTSKRLDSKTVVFEIELIDLYAINPFLRTFIGRIVSIETNDNNWKAHFINDMKELITLYHTPEEAGIHD</sequence>
<evidence type="ECO:0000313" key="2">
    <source>
        <dbReference type="Proteomes" id="UP000243591"/>
    </source>
</evidence>
<gene>
    <name evidence="1" type="ORF">CNY62_12020</name>
</gene>
<evidence type="ECO:0000313" key="1">
    <source>
        <dbReference type="EMBL" id="ATF27027.1"/>
    </source>
</evidence>
<organism evidence="1 2">
    <name type="scientific">Brochothrix thermosphacta</name>
    <name type="common">Microbacterium thermosphactum</name>
    <dbReference type="NCBI Taxonomy" id="2756"/>
    <lineage>
        <taxon>Bacteria</taxon>
        <taxon>Bacillati</taxon>
        <taxon>Bacillota</taxon>
        <taxon>Bacilli</taxon>
        <taxon>Bacillales</taxon>
        <taxon>Listeriaceae</taxon>
        <taxon>Brochothrix</taxon>
    </lineage>
</organism>
<name>A0A1D2L1U8_BROTH</name>
<dbReference type="OrthoDB" id="9814277at2"/>
<dbReference type="KEGG" id="bths:CNY62_12020"/>
<dbReference type="Proteomes" id="UP000243591">
    <property type="component" value="Chromosome"/>
</dbReference>
<reference evidence="1 2" key="1">
    <citation type="submission" date="2017-09" db="EMBL/GenBank/DDBJ databases">
        <title>Complete Genome Sequences of Two Strains of the Meat Spoilage Bacterium Brochothrix thermosphacta Isolated from Ground Chicken.</title>
        <authorList>
            <person name="Paoli G.C."/>
            <person name="Wijey C."/>
            <person name="Chen C.-Y."/>
            <person name="Nguyen L."/>
            <person name="Yan X."/>
            <person name="Irwin P.L."/>
        </authorList>
    </citation>
    <scope>NUCLEOTIDE SEQUENCE [LARGE SCALE GENOMIC DNA]</scope>
    <source>
        <strain evidence="1 2">BI</strain>
    </source>
</reference>
<dbReference type="STRING" id="2756.BFR44_04055"/>
<protein>
    <submittedName>
        <fullName evidence="1">WYL domain-containing protein</fullName>
    </submittedName>
</protein>